<dbReference type="Gene3D" id="2.60.40.10">
    <property type="entry name" value="Immunoglobulins"/>
    <property type="match status" value="2"/>
</dbReference>
<dbReference type="Proteomes" id="UP000315636">
    <property type="component" value="Unassembled WGS sequence"/>
</dbReference>
<protein>
    <recommendedName>
        <fullName evidence="1">Fibronectin type-III domain-containing protein</fullName>
    </recommendedName>
</protein>
<evidence type="ECO:0000259" key="1">
    <source>
        <dbReference type="SMART" id="SM00060"/>
    </source>
</evidence>
<dbReference type="InterPro" id="IPR021631">
    <property type="entry name" value="DUF3238"/>
</dbReference>
<dbReference type="Pfam" id="PF11579">
    <property type="entry name" value="DUF3238"/>
    <property type="match status" value="1"/>
</dbReference>
<dbReference type="InterPro" id="IPR013783">
    <property type="entry name" value="Ig-like_fold"/>
</dbReference>
<organism evidence="2 3">
    <name type="scientific">Melghirimyces algeriensis</name>
    <dbReference type="NCBI Taxonomy" id="910412"/>
    <lineage>
        <taxon>Bacteria</taxon>
        <taxon>Bacillati</taxon>
        <taxon>Bacillota</taxon>
        <taxon>Bacilli</taxon>
        <taxon>Bacillales</taxon>
        <taxon>Thermoactinomycetaceae</taxon>
        <taxon>Melghirimyces</taxon>
    </lineage>
</organism>
<evidence type="ECO:0000313" key="3">
    <source>
        <dbReference type="Proteomes" id="UP000315636"/>
    </source>
</evidence>
<accession>A0A521F4F4</accession>
<dbReference type="SMART" id="SM00060">
    <property type="entry name" value="FN3"/>
    <property type="match status" value="2"/>
</dbReference>
<feature type="domain" description="Fibronectin type-III" evidence="1">
    <location>
        <begin position="124"/>
        <end position="196"/>
    </location>
</feature>
<gene>
    <name evidence="2" type="ORF">SAMN06264849_1134</name>
</gene>
<dbReference type="EMBL" id="FXTI01000013">
    <property type="protein sequence ID" value="SMO91034.1"/>
    <property type="molecule type" value="Genomic_DNA"/>
</dbReference>
<proteinExistence type="predicted"/>
<dbReference type="InterPro" id="IPR036116">
    <property type="entry name" value="FN3_sf"/>
</dbReference>
<reference evidence="2 3" key="1">
    <citation type="submission" date="2017-05" db="EMBL/GenBank/DDBJ databases">
        <authorList>
            <person name="Varghese N."/>
            <person name="Submissions S."/>
        </authorList>
    </citation>
    <scope>NUCLEOTIDE SEQUENCE [LARGE SCALE GENOMIC DNA]</scope>
    <source>
        <strain evidence="2 3">DSM 45474</strain>
    </source>
</reference>
<dbReference type="SUPFAM" id="SSF49265">
    <property type="entry name" value="Fibronectin type III"/>
    <property type="match status" value="1"/>
</dbReference>
<dbReference type="OrthoDB" id="2444319at2"/>
<name>A0A521F4F4_9BACL</name>
<sequence length="436" mass="50329">MIWKKFLFLFFFSLFLGSWFYWGKPLSAKEEENSNLHGKLRVQYEASRDTIDVIWNKTGEKYQVYLDQKKVWSGSKQEKTFTDLEEGPHQIKVIAFNDGKVTDISKIKVSTVPSVVRKRNEKNPVAHISVDSVVLKNQIRLSWSHPIPDDNQQYEVYRNEEKIGEATQQYFVDTNIKPNQEYNYEIIGKKKIDRETQKKNQEQMAQVEKKYKIKLKPEDKEAMNYRTYTVGTTVNSLSTDIETKTQATEYRPGYIVRYMTFIPTAYADNPLAGTGVAKFGGDNRGFSWSSNKYRTRSDIYAIFYDSGHTSFYDAPDVGRTTYYDSKGFLGGSDWASVDGIYPHNITKTSSYVSYSMEHSVGNPFDPGYPNIDYEYNATIYKSGSLSIDGNHDQAPNHEIYIMTYPGDTISTVHRHSIVSFLHLFPPLPNCYFNYTL</sequence>
<dbReference type="RefSeq" id="WP_142506581.1">
    <property type="nucleotide sequence ID" value="NZ_FXTI01000013.1"/>
</dbReference>
<keyword evidence="3" id="KW-1185">Reference proteome</keyword>
<evidence type="ECO:0000313" key="2">
    <source>
        <dbReference type="EMBL" id="SMO91034.1"/>
    </source>
</evidence>
<dbReference type="AlphaFoldDB" id="A0A521F4F4"/>
<dbReference type="InterPro" id="IPR003961">
    <property type="entry name" value="FN3_dom"/>
</dbReference>
<feature type="domain" description="Fibronectin type-III" evidence="1">
    <location>
        <begin position="34"/>
        <end position="101"/>
    </location>
</feature>